<feature type="repeat" description="NHL" evidence="2">
    <location>
        <begin position="188"/>
        <end position="228"/>
    </location>
</feature>
<accession>A0AAN1WGV1</accession>
<proteinExistence type="predicted"/>
<protein>
    <recommendedName>
        <fullName evidence="6">6-bladed beta-propeller</fullName>
    </recommendedName>
</protein>
<dbReference type="InterPro" id="IPR001258">
    <property type="entry name" value="NHL_repeat"/>
</dbReference>
<dbReference type="InterPro" id="IPR000033">
    <property type="entry name" value="LDLR_classB_rpt"/>
</dbReference>
<evidence type="ECO:0008006" key="6">
    <source>
        <dbReference type="Google" id="ProtNLM"/>
    </source>
</evidence>
<dbReference type="InterPro" id="IPR050952">
    <property type="entry name" value="TRIM-NHL_E3_ligases"/>
</dbReference>
<dbReference type="EMBL" id="AP023086">
    <property type="protein sequence ID" value="BCD97333.1"/>
    <property type="molecule type" value="Genomic_DNA"/>
</dbReference>
<dbReference type="CDD" id="cd05819">
    <property type="entry name" value="NHL"/>
    <property type="match status" value="2"/>
</dbReference>
<feature type="signal peptide" evidence="3">
    <location>
        <begin position="1"/>
        <end position="25"/>
    </location>
</feature>
<feature type="repeat" description="NHL" evidence="2">
    <location>
        <begin position="593"/>
        <end position="633"/>
    </location>
</feature>
<dbReference type="SMART" id="SM00135">
    <property type="entry name" value="LY"/>
    <property type="match status" value="3"/>
</dbReference>
<dbReference type="Proteomes" id="UP001320119">
    <property type="component" value="Chromosome"/>
</dbReference>
<evidence type="ECO:0000256" key="2">
    <source>
        <dbReference type="PROSITE-ProRule" id="PRU00504"/>
    </source>
</evidence>
<feature type="chain" id="PRO_5042830073" description="6-bladed beta-propeller" evidence="3">
    <location>
        <begin position="26"/>
        <end position="666"/>
    </location>
</feature>
<dbReference type="PROSITE" id="PS51125">
    <property type="entry name" value="NHL"/>
    <property type="match status" value="5"/>
</dbReference>
<dbReference type="PANTHER" id="PTHR24104:SF25">
    <property type="entry name" value="PROTEIN LIN-41"/>
    <property type="match status" value="1"/>
</dbReference>
<evidence type="ECO:0000256" key="3">
    <source>
        <dbReference type="SAM" id="SignalP"/>
    </source>
</evidence>
<feature type="repeat" description="NHL" evidence="2">
    <location>
        <begin position="92"/>
        <end position="135"/>
    </location>
</feature>
<gene>
    <name evidence="4" type="ORF">MARGE09_P1534</name>
</gene>
<keyword evidence="3" id="KW-0732">Signal</keyword>
<dbReference type="AlphaFoldDB" id="A0AAN1WGV1"/>
<sequence>MKKSLRSISTVFVAAILIISQAVQACPVVGAADLANMTFPKTQYPFIESGSQANQFSYIEPLGAAVSDSARVYILDSISSKVRISNLEGKELKNFGKVGKDAGMFVAPKGLAIDSKEDIYIADSGNHRIQRFNKNGRYINQWGGYGYGQGELINPTGIAVDAQFVYVADTGNNRIVVYNKDGKFIRAFGEYGAGDKQFNQPVGLATDGYGSLYIADSQNDKIKKFSRDGKFYNTWGARGALPGQLSTPFGLAYAQGLLYVAELGNHRIQTFRAGGKFEAVFGDTPKPRNPLDIRLHYPASIAVSPNGKYKVGCQPLLLRCQSYALDASIYASTMEDSARWEQGVTRHQYGSGIAVDGNMLAVLYPEEHSVLLLDASTNQPRLVAVVGGFGSTAGKFKNPSGVAIDGAKNLLYVSDAHNHRVQVFSLKKDSKNKLHSASFKLAYGQFGQNEGEFNEPSALVKRASGGVFVMDTLNSRVQVIDDNFEAMPKVTLVNDALNIFSSVEHFTVSQKAQEFFWLDTYRPKVVVSDNKSAVKRTLGERTTQDRQRKTQLDRLVFPAGIALDHQARVYVTDAVSQKIKQFDANGIYLKEWGGWGGKIEEFYKPKSIAIDSKRGRVFVIDFGNNRGQIFNYDGALLGAFGIGHAMDIPPQRFLGDIAEGQKPAPI</sequence>
<organism evidence="4 5">
    <name type="scientific">Marinagarivorans cellulosilyticus</name>
    <dbReference type="NCBI Taxonomy" id="2721545"/>
    <lineage>
        <taxon>Bacteria</taxon>
        <taxon>Pseudomonadati</taxon>
        <taxon>Pseudomonadota</taxon>
        <taxon>Gammaproteobacteria</taxon>
        <taxon>Cellvibrionales</taxon>
        <taxon>Cellvibrionaceae</taxon>
        <taxon>Marinagarivorans</taxon>
    </lineage>
</organism>
<keyword evidence="1" id="KW-0677">Repeat</keyword>
<keyword evidence="5" id="KW-1185">Reference proteome</keyword>
<dbReference type="Gene3D" id="2.120.10.30">
    <property type="entry name" value="TolB, C-terminal domain"/>
    <property type="match status" value="4"/>
</dbReference>
<feature type="repeat" description="NHL" evidence="2">
    <location>
        <begin position="143"/>
        <end position="181"/>
    </location>
</feature>
<dbReference type="SUPFAM" id="SSF101898">
    <property type="entry name" value="NHL repeat"/>
    <property type="match status" value="1"/>
</dbReference>
<dbReference type="RefSeq" id="WP_236986805.1">
    <property type="nucleotide sequence ID" value="NZ_AP023086.1"/>
</dbReference>
<dbReference type="SUPFAM" id="SSF63829">
    <property type="entry name" value="Calcium-dependent phosphotriesterase"/>
    <property type="match status" value="1"/>
</dbReference>
<evidence type="ECO:0000313" key="4">
    <source>
        <dbReference type="EMBL" id="BCD97333.1"/>
    </source>
</evidence>
<dbReference type="PANTHER" id="PTHR24104">
    <property type="entry name" value="E3 UBIQUITIN-PROTEIN LIGASE NHLRC1-RELATED"/>
    <property type="match status" value="1"/>
</dbReference>
<dbReference type="GO" id="GO:0008270">
    <property type="term" value="F:zinc ion binding"/>
    <property type="evidence" value="ECO:0007669"/>
    <property type="project" value="UniProtKB-KW"/>
</dbReference>
<evidence type="ECO:0000313" key="5">
    <source>
        <dbReference type="Proteomes" id="UP001320119"/>
    </source>
</evidence>
<dbReference type="PROSITE" id="PS51257">
    <property type="entry name" value="PROKAR_LIPOPROTEIN"/>
    <property type="match status" value="1"/>
</dbReference>
<dbReference type="InterPro" id="IPR011042">
    <property type="entry name" value="6-blade_b-propeller_TolB-like"/>
</dbReference>
<feature type="repeat" description="NHL" evidence="2">
    <location>
        <begin position="383"/>
        <end position="427"/>
    </location>
</feature>
<name>A0AAN1WGV1_9GAMM</name>
<dbReference type="Pfam" id="PF01436">
    <property type="entry name" value="NHL"/>
    <property type="match status" value="3"/>
</dbReference>
<dbReference type="KEGG" id="marq:MARGE09_P1534"/>
<reference evidence="4 5" key="1">
    <citation type="journal article" date="2022" name="IScience">
        <title>An ultrasensitive nanofiber-based assay for enzymatic hydrolysis and deep-sea microbial degradation of cellulose.</title>
        <authorList>
            <person name="Tsudome M."/>
            <person name="Tachioka M."/>
            <person name="Miyazaki M."/>
            <person name="Uchimura K."/>
            <person name="Tsuda M."/>
            <person name="Takaki Y."/>
            <person name="Deguchi S."/>
        </authorList>
    </citation>
    <scope>NUCLEOTIDE SEQUENCE [LARGE SCALE GENOMIC DNA]</scope>
    <source>
        <strain evidence="4 5">GE09</strain>
    </source>
</reference>
<evidence type="ECO:0000256" key="1">
    <source>
        <dbReference type="ARBA" id="ARBA00022737"/>
    </source>
</evidence>